<dbReference type="GO" id="GO:0140663">
    <property type="term" value="F:ATP-dependent FeS chaperone activity"/>
    <property type="evidence" value="ECO:0007669"/>
    <property type="project" value="InterPro"/>
</dbReference>
<keyword evidence="2" id="KW-0479">Metal-binding</keyword>
<evidence type="ECO:0000256" key="3">
    <source>
        <dbReference type="ARBA" id="ARBA00022741"/>
    </source>
</evidence>
<dbReference type="GO" id="GO:0005524">
    <property type="term" value="F:ATP binding"/>
    <property type="evidence" value="ECO:0007669"/>
    <property type="project" value="UniProtKB-KW"/>
</dbReference>
<keyword evidence="5" id="KW-0408">Iron</keyword>
<gene>
    <name evidence="7" type="ORF">DEA37_0012667</name>
</gene>
<keyword evidence="1" id="KW-0004">4Fe-4S</keyword>
<dbReference type="AlphaFoldDB" id="A0A5J4N8G3"/>
<dbReference type="Gene3D" id="3.40.50.300">
    <property type="entry name" value="P-loop containing nucleotide triphosphate hydrolases"/>
    <property type="match status" value="1"/>
</dbReference>
<evidence type="ECO:0000256" key="1">
    <source>
        <dbReference type="ARBA" id="ARBA00022485"/>
    </source>
</evidence>
<proteinExistence type="predicted"/>
<comment type="caution">
    <text evidence="7">The sequence shown here is derived from an EMBL/GenBank/DDBJ whole genome shotgun (WGS) entry which is preliminary data.</text>
</comment>
<sequence length="194" mass="21117">ERTNNDVLIRWSCICSVVYSSFVQCITQLYTSDDISDVLPIPVSLLFFQMADIPLDAPAECPGTQSDSAGKTSACVGCPNQNLCSSGQSKLTLGEREPEVIAQIRHRLNQVRYCIIILSGKGGVGKSSLSVCLARGLTRRMRKQSGLRPTDRGMSTTEYDMCNVGLLDLDLCGPSIPCMFGCMDEKVCCFSVNL</sequence>
<dbReference type="GO" id="GO:0046872">
    <property type="term" value="F:metal ion binding"/>
    <property type="evidence" value="ECO:0007669"/>
    <property type="project" value="UniProtKB-KW"/>
</dbReference>
<dbReference type="GO" id="GO:0051539">
    <property type="term" value="F:4 iron, 4 sulfur cluster binding"/>
    <property type="evidence" value="ECO:0007669"/>
    <property type="project" value="UniProtKB-KW"/>
</dbReference>
<reference evidence="7 8" key="1">
    <citation type="journal article" date="2019" name="Gigascience">
        <title>Whole-genome sequence of the oriental lung fluke Paragonimus westermani.</title>
        <authorList>
            <person name="Oey H."/>
            <person name="Zakrzewski M."/>
            <person name="Narain K."/>
            <person name="Devi K.R."/>
            <person name="Agatsuma T."/>
            <person name="Nawaratna S."/>
            <person name="Gobert G.N."/>
            <person name="Jones M.K."/>
            <person name="Ragan M.A."/>
            <person name="McManus D.P."/>
            <person name="Krause L."/>
        </authorList>
    </citation>
    <scope>NUCLEOTIDE SEQUENCE [LARGE SCALE GENOMIC DNA]</scope>
    <source>
        <strain evidence="7 8">IND2009</strain>
    </source>
</reference>
<evidence type="ECO:0000256" key="6">
    <source>
        <dbReference type="ARBA" id="ARBA00023014"/>
    </source>
</evidence>
<dbReference type="GO" id="GO:0005829">
    <property type="term" value="C:cytosol"/>
    <property type="evidence" value="ECO:0007669"/>
    <property type="project" value="TreeGrafter"/>
</dbReference>
<dbReference type="GO" id="GO:0016226">
    <property type="term" value="P:iron-sulfur cluster assembly"/>
    <property type="evidence" value="ECO:0007669"/>
    <property type="project" value="InterPro"/>
</dbReference>
<dbReference type="InterPro" id="IPR027417">
    <property type="entry name" value="P-loop_NTPase"/>
</dbReference>
<evidence type="ECO:0000256" key="5">
    <source>
        <dbReference type="ARBA" id="ARBA00023004"/>
    </source>
</evidence>
<dbReference type="PANTHER" id="PTHR23264">
    <property type="entry name" value="NUCLEOTIDE-BINDING PROTEIN NBP35 YEAST -RELATED"/>
    <property type="match status" value="1"/>
</dbReference>
<evidence type="ECO:0000313" key="7">
    <source>
        <dbReference type="EMBL" id="KAA3671861.1"/>
    </source>
</evidence>
<dbReference type="Pfam" id="PF10609">
    <property type="entry name" value="ParA"/>
    <property type="match status" value="1"/>
</dbReference>
<name>A0A5J4N8G3_9TREM</name>
<feature type="non-terminal residue" evidence="7">
    <location>
        <position position="1"/>
    </location>
</feature>
<keyword evidence="4" id="KW-0067">ATP-binding</keyword>
<dbReference type="InterPro" id="IPR019591">
    <property type="entry name" value="Mrp/NBP35_ATP-bd"/>
</dbReference>
<protein>
    <submittedName>
        <fullName evidence="7">Uncharacterized protein</fullName>
    </submittedName>
</protein>
<dbReference type="PANTHER" id="PTHR23264:SF35">
    <property type="entry name" value="CYTOSOLIC FE-S CLUSTER ASSEMBLY FACTOR NUBP1"/>
    <property type="match status" value="1"/>
</dbReference>
<dbReference type="EMBL" id="QNGE01005695">
    <property type="protein sequence ID" value="KAA3671861.1"/>
    <property type="molecule type" value="Genomic_DNA"/>
</dbReference>
<keyword evidence="3" id="KW-0547">Nucleotide-binding</keyword>
<organism evidence="7 8">
    <name type="scientific">Paragonimus westermani</name>
    <dbReference type="NCBI Taxonomy" id="34504"/>
    <lineage>
        <taxon>Eukaryota</taxon>
        <taxon>Metazoa</taxon>
        <taxon>Spiralia</taxon>
        <taxon>Lophotrochozoa</taxon>
        <taxon>Platyhelminthes</taxon>
        <taxon>Trematoda</taxon>
        <taxon>Digenea</taxon>
        <taxon>Plagiorchiida</taxon>
        <taxon>Troglotremata</taxon>
        <taxon>Troglotrematidae</taxon>
        <taxon>Paragonimus</taxon>
    </lineage>
</organism>
<keyword evidence="8" id="KW-1185">Reference proteome</keyword>
<dbReference type="InterPro" id="IPR033756">
    <property type="entry name" value="YlxH/NBP35"/>
</dbReference>
<evidence type="ECO:0000256" key="2">
    <source>
        <dbReference type="ARBA" id="ARBA00022723"/>
    </source>
</evidence>
<accession>A0A5J4N8G3</accession>
<keyword evidence="6" id="KW-0411">Iron-sulfur</keyword>
<evidence type="ECO:0000256" key="4">
    <source>
        <dbReference type="ARBA" id="ARBA00022840"/>
    </source>
</evidence>
<dbReference type="Proteomes" id="UP000324629">
    <property type="component" value="Unassembled WGS sequence"/>
</dbReference>
<dbReference type="SUPFAM" id="SSF52540">
    <property type="entry name" value="P-loop containing nucleoside triphosphate hydrolases"/>
    <property type="match status" value="1"/>
</dbReference>
<evidence type="ECO:0000313" key="8">
    <source>
        <dbReference type="Proteomes" id="UP000324629"/>
    </source>
</evidence>